<dbReference type="InterPro" id="IPR037401">
    <property type="entry name" value="SnoaL-like"/>
</dbReference>
<dbReference type="Pfam" id="PF12680">
    <property type="entry name" value="SnoaL_2"/>
    <property type="match status" value="1"/>
</dbReference>
<feature type="compositionally biased region" description="Pro residues" evidence="1">
    <location>
        <begin position="130"/>
        <end position="140"/>
    </location>
</feature>
<name>A0ABD6P7L5_9MYCO</name>
<dbReference type="EMBL" id="LZIT01000024">
    <property type="protein sequence ID" value="OBG45995.1"/>
    <property type="molecule type" value="Genomic_DNA"/>
</dbReference>
<dbReference type="Proteomes" id="UP000092086">
    <property type="component" value="Unassembled WGS sequence"/>
</dbReference>
<evidence type="ECO:0000313" key="4">
    <source>
        <dbReference type="Proteomes" id="UP000092086"/>
    </source>
</evidence>
<evidence type="ECO:0000256" key="1">
    <source>
        <dbReference type="SAM" id="MobiDB-lite"/>
    </source>
</evidence>
<dbReference type="InterPro" id="IPR032710">
    <property type="entry name" value="NTF2-like_dom_sf"/>
</dbReference>
<dbReference type="Gene3D" id="3.10.450.50">
    <property type="match status" value="1"/>
</dbReference>
<sequence>MMTPFDGPHTELAWMFLQSLSEGGDVDEGFALLSDDFTYWSLFTRLCLDKQNFRRVVDERKRAVEITIDLLRCINEGDTVVVEGEAAGTGADGEHYDSPFICIFETRDGLIVSMREYSDTSSGAKLFPNWRPPPATEARR</sequence>
<accession>A0ABD6P7L5</accession>
<protein>
    <recommendedName>
        <fullName evidence="2">SnoaL-like domain-containing protein</fullName>
    </recommendedName>
</protein>
<gene>
    <name evidence="3" type="ORF">A5672_00735</name>
</gene>
<reference evidence="3 4" key="1">
    <citation type="submission" date="2016-06" db="EMBL/GenBank/DDBJ databases">
        <authorList>
            <person name="Sutton G."/>
            <person name="Brinkac L."/>
            <person name="Sanka R."/>
            <person name="Adams M."/>
            <person name="Lau E."/>
            <person name="Sam S."/>
            <person name="Sreng N."/>
            <person name="Him V."/>
            <person name="Kerleguer A."/>
            <person name="Cheng S."/>
        </authorList>
    </citation>
    <scope>NUCLEOTIDE SEQUENCE [LARGE SCALE GENOMIC DNA]</scope>
    <source>
        <strain evidence="3 4">E2978</strain>
    </source>
</reference>
<proteinExistence type="predicted"/>
<dbReference type="SUPFAM" id="SSF54427">
    <property type="entry name" value="NTF2-like"/>
    <property type="match status" value="1"/>
</dbReference>
<evidence type="ECO:0000313" key="3">
    <source>
        <dbReference type="EMBL" id="OBG45995.1"/>
    </source>
</evidence>
<feature type="region of interest" description="Disordered" evidence="1">
    <location>
        <begin position="121"/>
        <end position="140"/>
    </location>
</feature>
<feature type="domain" description="SnoaL-like" evidence="2">
    <location>
        <begin position="22"/>
        <end position="114"/>
    </location>
</feature>
<organism evidence="3 4">
    <name type="scientific">Mycobacterium alsense</name>
    <dbReference type="NCBI Taxonomy" id="324058"/>
    <lineage>
        <taxon>Bacteria</taxon>
        <taxon>Bacillati</taxon>
        <taxon>Actinomycetota</taxon>
        <taxon>Actinomycetes</taxon>
        <taxon>Mycobacteriales</taxon>
        <taxon>Mycobacteriaceae</taxon>
        <taxon>Mycobacterium</taxon>
    </lineage>
</organism>
<dbReference type="AlphaFoldDB" id="A0ABD6P7L5"/>
<comment type="caution">
    <text evidence="3">The sequence shown here is derived from an EMBL/GenBank/DDBJ whole genome shotgun (WGS) entry which is preliminary data.</text>
</comment>
<evidence type="ECO:0000259" key="2">
    <source>
        <dbReference type="Pfam" id="PF12680"/>
    </source>
</evidence>